<name>A0A3B0U7L5_9ZZZZ</name>
<sequence>MFLPRIFGTILIKYDQLPLWGMDKYLTVSDLRILTRSENDMKIKKEELSAFGSFRALGSDANEVEREQLFKNVAQLFSYVCERCDDNQVEQYDEVLCQLAELVEVEGRAEVAKMLAPLERAPGTVVIKLANDKIEVAQPILEFSNVLSDDDLIEIVGAKTEAHRAIIAGRKLVPERVGDAIIVHGGNESVGKLVGNDNAKLGDATLARLLNKADIDTQIIKNLRGRQDIDWQKIQGKIGVASKAVREKLDEINLPSDQTSLDQAKAVVFNRIQNRAGFNANSWRISWNQIKAMGDRKQLDEQSLVRFCRFGYGHHFGAAMASMLNLKQQFFVKWLAKQDYRAVVVAAKCIGMSPEVFEQGIMILPWRNLPSLEDIASTKARFEELDRSEAREIFNLWKRHEARNKNATAKLDMAVGM</sequence>
<evidence type="ECO:0008006" key="2">
    <source>
        <dbReference type="Google" id="ProtNLM"/>
    </source>
</evidence>
<dbReference type="Pfam" id="PF10098">
    <property type="entry name" value="DUF2336"/>
    <property type="match status" value="1"/>
</dbReference>
<dbReference type="InterPro" id="IPR019285">
    <property type="entry name" value="DUF2336"/>
</dbReference>
<gene>
    <name evidence="1" type="ORF">MNBD_ALPHA11-1954</name>
</gene>
<organism evidence="1">
    <name type="scientific">hydrothermal vent metagenome</name>
    <dbReference type="NCBI Taxonomy" id="652676"/>
    <lineage>
        <taxon>unclassified sequences</taxon>
        <taxon>metagenomes</taxon>
        <taxon>ecological metagenomes</taxon>
    </lineage>
</organism>
<reference evidence="1" key="1">
    <citation type="submission" date="2018-06" db="EMBL/GenBank/DDBJ databases">
        <authorList>
            <person name="Zhirakovskaya E."/>
        </authorList>
    </citation>
    <scope>NUCLEOTIDE SEQUENCE</scope>
</reference>
<evidence type="ECO:0000313" key="1">
    <source>
        <dbReference type="EMBL" id="VAW25030.1"/>
    </source>
</evidence>
<dbReference type="AlphaFoldDB" id="A0A3B0U7L5"/>
<protein>
    <recommendedName>
        <fullName evidence="2">DUF2336 domain-containing protein</fullName>
    </recommendedName>
</protein>
<accession>A0A3B0U7L5</accession>
<dbReference type="EMBL" id="UOEQ01000576">
    <property type="protein sequence ID" value="VAW25030.1"/>
    <property type="molecule type" value="Genomic_DNA"/>
</dbReference>
<proteinExistence type="predicted"/>